<evidence type="ECO:0000313" key="2">
    <source>
        <dbReference type="EMBL" id="BAK37700.1"/>
    </source>
</evidence>
<keyword evidence="3" id="KW-1185">Reference proteome</keyword>
<name>F5XEF2_MICPN</name>
<gene>
    <name evidence="2" type="ordered locus">MLP_46860</name>
</gene>
<dbReference type="Proteomes" id="UP000007947">
    <property type="component" value="Chromosome"/>
</dbReference>
<keyword evidence="1" id="KW-0472">Membrane</keyword>
<sequence length="67" mass="6869">MAAWLAIALSIIVLVGREALLQPGLATVVLLTAVASMDGCQIKGRWVNLAVSGVLLAAVVVYGIPLV</sequence>
<dbReference type="EMBL" id="AP012204">
    <property type="protein sequence ID" value="BAK37700.1"/>
    <property type="molecule type" value="Genomic_DNA"/>
</dbReference>
<proteinExistence type="predicted"/>
<organism evidence="2 3">
    <name type="scientific">Microlunatus phosphovorus (strain ATCC 700054 / DSM 10555 / JCM 9379 / NBRC 101784 / NCIMB 13414 / VKM Ac-1990 / NM-1)</name>
    <dbReference type="NCBI Taxonomy" id="1032480"/>
    <lineage>
        <taxon>Bacteria</taxon>
        <taxon>Bacillati</taxon>
        <taxon>Actinomycetota</taxon>
        <taxon>Actinomycetes</taxon>
        <taxon>Propionibacteriales</taxon>
        <taxon>Propionibacteriaceae</taxon>
        <taxon>Microlunatus</taxon>
    </lineage>
</organism>
<dbReference type="RefSeq" id="WP_013865529.1">
    <property type="nucleotide sequence ID" value="NC_015635.1"/>
</dbReference>
<keyword evidence="1" id="KW-1133">Transmembrane helix</keyword>
<evidence type="ECO:0000313" key="3">
    <source>
        <dbReference type="Proteomes" id="UP000007947"/>
    </source>
</evidence>
<keyword evidence="1" id="KW-0812">Transmembrane</keyword>
<dbReference type="AlphaFoldDB" id="F5XEF2"/>
<reference evidence="2 3" key="1">
    <citation type="submission" date="2011-05" db="EMBL/GenBank/DDBJ databases">
        <title>Whole genome sequence of Microlunatus phosphovorus NM-1.</title>
        <authorList>
            <person name="Hosoyama A."/>
            <person name="Sasaki K."/>
            <person name="Harada T."/>
            <person name="Igarashi R."/>
            <person name="Kawakoshi A."/>
            <person name="Sasagawa M."/>
            <person name="Fukada J."/>
            <person name="Nakamura S."/>
            <person name="Katano Y."/>
            <person name="Hanada S."/>
            <person name="Kamagata Y."/>
            <person name="Nakamura N."/>
            <person name="Yamazaki S."/>
            <person name="Fujita N."/>
        </authorList>
    </citation>
    <scope>NUCLEOTIDE SEQUENCE [LARGE SCALE GENOMIC DNA]</scope>
    <source>
        <strain evidence="3">ATCC 700054 / DSM 10555 / JCM 9379 / NBRC 101784 / NCIMB 13414 / VKM Ac-1990 / NM-1</strain>
    </source>
</reference>
<evidence type="ECO:0000256" key="1">
    <source>
        <dbReference type="SAM" id="Phobius"/>
    </source>
</evidence>
<dbReference type="KEGG" id="mph:MLP_46860"/>
<protein>
    <submittedName>
        <fullName evidence="2">Uncharacterized protein</fullName>
    </submittedName>
</protein>
<dbReference type="HOGENOM" id="CLU_2807659_0_0_11"/>
<feature type="transmembrane region" description="Helical" evidence="1">
    <location>
        <begin position="45"/>
        <end position="64"/>
    </location>
</feature>
<accession>F5XEF2</accession>